<dbReference type="InterPro" id="IPR006379">
    <property type="entry name" value="HAD-SF_hydro_IIB"/>
</dbReference>
<keyword evidence="1" id="KW-0378">Hydrolase</keyword>
<dbReference type="Proteomes" id="UP000318080">
    <property type="component" value="Unassembled WGS sequence"/>
</dbReference>
<dbReference type="PANTHER" id="PTHR10000:SF53">
    <property type="entry name" value="5-AMINO-6-(5-PHOSPHO-D-RIBITYLAMINO)URACIL PHOSPHATASE YBJI-RELATED"/>
    <property type="match status" value="1"/>
</dbReference>
<dbReference type="Gene3D" id="3.30.1240.10">
    <property type="match status" value="1"/>
</dbReference>
<accession>A0A540R673</accession>
<dbReference type="RefSeq" id="WP_141628982.1">
    <property type="nucleotide sequence ID" value="NZ_VHIR01000010.1"/>
</dbReference>
<organism evidence="1 2">
    <name type="scientific">Corynebacterium phoceense</name>
    <dbReference type="NCBI Taxonomy" id="1686286"/>
    <lineage>
        <taxon>Bacteria</taxon>
        <taxon>Bacillati</taxon>
        <taxon>Actinomycetota</taxon>
        <taxon>Actinomycetes</taxon>
        <taxon>Mycobacteriales</taxon>
        <taxon>Corynebacteriaceae</taxon>
        <taxon>Corynebacterium</taxon>
    </lineage>
</organism>
<keyword evidence="2" id="KW-1185">Reference proteome</keyword>
<dbReference type="NCBIfam" id="TIGR01484">
    <property type="entry name" value="HAD-SF-IIB"/>
    <property type="match status" value="1"/>
</dbReference>
<evidence type="ECO:0000313" key="2">
    <source>
        <dbReference type="Proteomes" id="UP000318080"/>
    </source>
</evidence>
<dbReference type="PANTHER" id="PTHR10000">
    <property type="entry name" value="PHOSPHOSERINE PHOSPHATASE"/>
    <property type="match status" value="1"/>
</dbReference>
<sequence>MRTPRLVALDMDGTLLDGSGALPPRWPEVAARAEAAGMILAPASGRQLATLRAMFPDRDTFLAENGTVIMHKGQVVSTTEIAPADVAEILDAADTLTVAHTLLLCTPETAYVVPTSLDEAAQAELEKYYKSVTYIKDLRAVTDPVIKAAVFCGRGSEKHLYPTFASTVGHLGVAVSGQVWLDIMSPDGNKGAGLRQLADATGVAVADTAAFGDFLNDYELLEAAGYAVAMENAHPQLKEIADRIAPPNAEYGVLTVLEEWLGA</sequence>
<dbReference type="EMBL" id="VHIR01000010">
    <property type="protein sequence ID" value="TQE43241.1"/>
    <property type="molecule type" value="Genomic_DNA"/>
</dbReference>
<gene>
    <name evidence="1" type="ORF">EJK80_07765</name>
</gene>
<dbReference type="SUPFAM" id="SSF56784">
    <property type="entry name" value="HAD-like"/>
    <property type="match status" value="1"/>
</dbReference>
<dbReference type="GO" id="GO:0016791">
    <property type="term" value="F:phosphatase activity"/>
    <property type="evidence" value="ECO:0007669"/>
    <property type="project" value="UniProtKB-ARBA"/>
</dbReference>
<reference evidence="1 2" key="1">
    <citation type="submission" date="2019-06" db="EMBL/GenBank/DDBJ databases">
        <title>Draft genome of C. phoceense Strain 272.</title>
        <authorList>
            <person name="Pacheco L.G.C."/>
            <person name="Barberis C.M."/>
            <person name="Almuzara M.N."/>
            <person name="Traglia G.M."/>
            <person name="Santos C.S."/>
            <person name="Rocha D.J.P.G."/>
            <person name="Aguiar E.R.G.R."/>
            <person name="Vay C.A."/>
        </authorList>
    </citation>
    <scope>NUCLEOTIDE SEQUENCE [LARGE SCALE GENOMIC DNA]</scope>
    <source>
        <strain evidence="1 2">272</strain>
    </source>
</reference>
<dbReference type="SFLD" id="SFLDS00003">
    <property type="entry name" value="Haloacid_Dehalogenase"/>
    <property type="match status" value="1"/>
</dbReference>
<name>A0A540R673_9CORY</name>
<protein>
    <submittedName>
        <fullName evidence="1">HAD family hydrolase</fullName>
    </submittedName>
</protein>
<proteinExistence type="predicted"/>
<dbReference type="GO" id="GO:0005829">
    <property type="term" value="C:cytosol"/>
    <property type="evidence" value="ECO:0007669"/>
    <property type="project" value="TreeGrafter"/>
</dbReference>
<dbReference type="InterPro" id="IPR036412">
    <property type="entry name" value="HAD-like_sf"/>
</dbReference>
<dbReference type="SFLD" id="SFLDG01140">
    <property type="entry name" value="C2.B:_Phosphomannomutase_and_P"/>
    <property type="match status" value="1"/>
</dbReference>
<dbReference type="AlphaFoldDB" id="A0A540R673"/>
<evidence type="ECO:0000313" key="1">
    <source>
        <dbReference type="EMBL" id="TQE43241.1"/>
    </source>
</evidence>
<dbReference type="STRING" id="1686286.GCA_900092335_01145"/>
<dbReference type="InterPro" id="IPR023214">
    <property type="entry name" value="HAD_sf"/>
</dbReference>
<dbReference type="GO" id="GO:0000287">
    <property type="term" value="F:magnesium ion binding"/>
    <property type="evidence" value="ECO:0007669"/>
    <property type="project" value="TreeGrafter"/>
</dbReference>
<dbReference type="Gene3D" id="3.40.50.1000">
    <property type="entry name" value="HAD superfamily/HAD-like"/>
    <property type="match status" value="1"/>
</dbReference>
<dbReference type="Pfam" id="PF08282">
    <property type="entry name" value="Hydrolase_3"/>
    <property type="match status" value="1"/>
</dbReference>
<comment type="caution">
    <text evidence="1">The sequence shown here is derived from an EMBL/GenBank/DDBJ whole genome shotgun (WGS) entry which is preliminary data.</text>
</comment>